<dbReference type="Proteomes" id="UP000199400">
    <property type="component" value="Unassembled WGS sequence"/>
</dbReference>
<dbReference type="STRING" id="54.SAMN02745121_01347"/>
<accession>A0A1I1UWD7</accession>
<protein>
    <submittedName>
        <fullName evidence="1">Sporadically distributed protein, TIGR04141 family</fullName>
    </submittedName>
</protein>
<gene>
    <name evidence="1" type="ORF">SAMN02745121_01347</name>
</gene>
<dbReference type="InterPro" id="IPR026487">
    <property type="entry name" value="CHP04141"/>
</dbReference>
<reference evidence="2" key="1">
    <citation type="submission" date="2016-10" db="EMBL/GenBank/DDBJ databases">
        <authorList>
            <person name="Varghese N."/>
            <person name="Submissions S."/>
        </authorList>
    </citation>
    <scope>NUCLEOTIDE SEQUENCE [LARGE SCALE GENOMIC DNA]</scope>
    <source>
        <strain evidence="2">ATCC 25963</strain>
    </source>
</reference>
<evidence type="ECO:0000313" key="1">
    <source>
        <dbReference type="EMBL" id="SFD74994.1"/>
    </source>
</evidence>
<dbReference type="Pfam" id="PF19614">
    <property type="entry name" value="DUF6119"/>
    <property type="match status" value="1"/>
</dbReference>
<dbReference type="AlphaFoldDB" id="A0A1I1UWD7"/>
<organism evidence="1 2">
    <name type="scientific">Nannocystis exedens</name>
    <dbReference type="NCBI Taxonomy" id="54"/>
    <lineage>
        <taxon>Bacteria</taxon>
        <taxon>Pseudomonadati</taxon>
        <taxon>Myxococcota</taxon>
        <taxon>Polyangia</taxon>
        <taxon>Nannocystales</taxon>
        <taxon>Nannocystaceae</taxon>
        <taxon>Nannocystis</taxon>
    </lineage>
</organism>
<keyword evidence="2" id="KW-1185">Reference proteome</keyword>
<dbReference type="RefSeq" id="WP_096330107.1">
    <property type="nucleotide sequence ID" value="NZ_FOMX01000004.1"/>
</dbReference>
<dbReference type="NCBIfam" id="TIGR04141">
    <property type="entry name" value="TIGR04141 family sporadically distributed protein"/>
    <property type="match status" value="1"/>
</dbReference>
<sequence>MPLTPLTIYRLASKVPLKKLLAEGADVTFCKPLARDISSFSSSEVLFAYGRSEPEPIPWLSLLQQHFADVPTIKAQSTRGVLLLRSSGSTYALPFGAGGGFLIDSTQIFRGWGRRIALNLLYDGSGQLIDNGKALRRGRRSQLGQGLVTDVQASKEVPLDVLGFDSAQEILKSVTVARPPRTGWGRYVEGADAFRLRWGGLLANLPALCAELDRLYALRHYEKHFDFIDDLHKVDDHKTLQDVWAEAARLIKTHKLDGLGLSPPRPVDLVTAQFALLGVTGHGQKGGHPLDEFSVENYKDILKALSALASLDANELRKHRLRFTPEDGDSFEEPVKNLLEGVVALGDATYALHGGDVYAVRNTFIGELDDFVDAIDADAAAALSLPTFKSVPMRQKKQRSGGTIPARDELAYNQTIAAVQKGLCMDGKNVITLPKRTTPVELCDVLLAGRELVHSKHGTGSGTLSHLFAQASNSAELLLDSEDFRAAARKRIRDVARGASTAHGPFEAAIPAKLLNGSEHVITLVIITNSWGAASQAPRPVSEVLPFFSKINLRSAVKRLRQRSFTVRIARVPH</sequence>
<dbReference type="EMBL" id="FOMX01000004">
    <property type="protein sequence ID" value="SFD74994.1"/>
    <property type="molecule type" value="Genomic_DNA"/>
</dbReference>
<evidence type="ECO:0000313" key="2">
    <source>
        <dbReference type="Proteomes" id="UP000199400"/>
    </source>
</evidence>
<proteinExistence type="predicted"/>
<dbReference type="OrthoDB" id="6401683at2"/>
<name>A0A1I1UWD7_9BACT</name>